<dbReference type="PANTHER" id="PTHR42940:SF8">
    <property type="entry name" value="VACUOLAR PROTEIN SORTING-ASSOCIATED PROTEIN 11"/>
    <property type="match status" value="1"/>
</dbReference>
<keyword evidence="5" id="KW-0560">Oxidoreductase</keyword>
<evidence type="ECO:0000313" key="9">
    <source>
        <dbReference type="Proteomes" id="UP000309038"/>
    </source>
</evidence>
<dbReference type="Pfam" id="PF00107">
    <property type="entry name" value="ADH_zinc_N"/>
    <property type="match status" value="1"/>
</dbReference>
<evidence type="ECO:0000256" key="5">
    <source>
        <dbReference type="ARBA" id="ARBA00023002"/>
    </source>
</evidence>
<comment type="cofactor">
    <cofactor evidence="1 6">
        <name>Zn(2+)</name>
        <dbReference type="ChEBI" id="CHEBI:29105"/>
    </cofactor>
</comment>
<dbReference type="Proteomes" id="UP000309038">
    <property type="component" value="Unassembled WGS sequence"/>
</dbReference>
<gene>
    <name evidence="8" type="ORF">EW026_g1157</name>
</gene>
<sequence>MGISKSTALKPAADGNMIAYRYRPKAQAPVREEIPIPTPGPDEILIRVLAGGVCHSDVGILDPNCLGDAITRTCTMGHEGSGLVVALGSSVPDTHPELIIGSYIAVYCVDSCFKASCYACRTGRDNVCPNGTWIGLGGDGAWASHCVLRAVLAVPVPGNIHTIPPAVVAISTDAVLTPYHALKTCVGLQPEQTILILGAGGLGLNAISIAKHCLNARYVLASDKRESSLAQALEMGADHAVLVDGLAGFLQESQTIVDIVVDFVGTQETFDIAVSVIAPGGRIQVVGLHAKTLQFATSVLMGKDVAIGSNFCGTKAELVEVLAAIAEGKIKPKVETRPLDDCVQVLDELRNGRLKNRVALIP</sequence>
<comment type="similarity">
    <text evidence="2 6">Belongs to the zinc-containing alcohol dehydrogenase family.</text>
</comment>
<keyword evidence="3 6" id="KW-0479">Metal-binding</keyword>
<dbReference type="GO" id="GO:0008270">
    <property type="term" value="F:zinc ion binding"/>
    <property type="evidence" value="ECO:0007669"/>
    <property type="project" value="InterPro"/>
</dbReference>
<dbReference type="PROSITE" id="PS00059">
    <property type="entry name" value="ADH_ZINC"/>
    <property type="match status" value="1"/>
</dbReference>
<feature type="domain" description="Enoyl reductase (ER)" evidence="7">
    <location>
        <begin position="25"/>
        <end position="360"/>
    </location>
</feature>
<dbReference type="AlphaFoldDB" id="A0A4S4KT13"/>
<dbReference type="SUPFAM" id="SSF51735">
    <property type="entry name" value="NAD(P)-binding Rossmann-fold domains"/>
    <property type="match status" value="1"/>
</dbReference>
<dbReference type="Gene3D" id="3.40.50.720">
    <property type="entry name" value="NAD(P)-binding Rossmann-like Domain"/>
    <property type="match status" value="1"/>
</dbReference>
<evidence type="ECO:0000256" key="2">
    <source>
        <dbReference type="ARBA" id="ARBA00008072"/>
    </source>
</evidence>
<dbReference type="InterPro" id="IPR002328">
    <property type="entry name" value="ADH_Zn_CS"/>
</dbReference>
<dbReference type="SUPFAM" id="SSF50129">
    <property type="entry name" value="GroES-like"/>
    <property type="match status" value="1"/>
</dbReference>
<comment type="caution">
    <text evidence="8">The sequence shown here is derived from an EMBL/GenBank/DDBJ whole genome shotgun (WGS) entry which is preliminary data.</text>
</comment>
<evidence type="ECO:0000313" key="8">
    <source>
        <dbReference type="EMBL" id="THH01567.1"/>
    </source>
</evidence>
<accession>A0A4S4KT13</accession>
<evidence type="ECO:0000256" key="4">
    <source>
        <dbReference type="ARBA" id="ARBA00022833"/>
    </source>
</evidence>
<dbReference type="InterPro" id="IPR011032">
    <property type="entry name" value="GroES-like_sf"/>
</dbReference>
<dbReference type="SMART" id="SM00829">
    <property type="entry name" value="PKS_ER"/>
    <property type="match status" value="1"/>
</dbReference>
<keyword evidence="4 6" id="KW-0862">Zinc</keyword>
<protein>
    <recommendedName>
        <fullName evidence="7">Enoyl reductase (ER) domain-containing protein</fullName>
    </recommendedName>
</protein>
<dbReference type="Gene3D" id="3.90.180.10">
    <property type="entry name" value="Medium-chain alcohol dehydrogenases, catalytic domain"/>
    <property type="match status" value="1"/>
</dbReference>
<dbReference type="InterPro" id="IPR013154">
    <property type="entry name" value="ADH-like_N"/>
</dbReference>
<evidence type="ECO:0000259" key="7">
    <source>
        <dbReference type="SMART" id="SM00829"/>
    </source>
</evidence>
<proteinExistence type="inferred from homology"/>
<dbReference type="Pfam" id="PF08240">
    <property type="entry name" value="ADH_N"/>
    <property type="match status" value="1"/>
</dbReference>
<evidence type="ECO:0000256" key="6">
    <source>
        <dbReference type="RuleBase" id="RU361277"/>
    </source>
</evidence>
<dbReference type="EMBL" id="SGPJ01000021">
    <property type="protein sequence ID" value="THH01567.1"/>
    <property type="molecule type" value="Genomic_DNA"/>
</dbReference>
<dbReference type="InterPro" id="IPR036291">
    <property type="entry name" value="NAD(P)-bd_dom_sf"/>
</dbReference>
<evidence type="ECO:0000256" key="1">
    <source>
        <dbReference type="ARBA" id="ARBA00001947"/>
    </source>
</evidence>
<name>A0A4S4KT13_9APHY</name>
<evidence type="ECO:0000256" key="3">
    <source>
        <dbReference type="ARBA" id="ARBA00022723"/>
    </source>
</evidence>
<dbReference type="InterPro" id="IPR013149">
    <property type="entry name" value="ADH-like_C"/>
</dbReference>
<reference evidence="8 9" key="1">
    <citation type="submission" date="2019-02" db="EMBL/GenBank/DDBJ databases">
        <title>Genome sequencing of the rare red list fungi Phlebia centrifuga.</title>
        <authorList>
            <person name="Buettner E."/>
            <person name="Kellner H."/>
        </authorList>
    </citation>
    <scope>NUCLEOTIDE SEQUENCE [LARGE SCALE GENOMIC DNA]</scope>
    <source>
        <strain evidence="8 9">DSM 108282</strain>
    </source>
</reference>
<dbReference type="GO" id="GO:0016491">
    <property type="term" value="F:oxidoreductase activity"/>
    <property type="evidence" value="ECO:0007669"/>
    <property type="project" value="UniProtKB-KW"/>
</dbReference>
<dbReference type="CDD" id="cd08254">
    <property type="entry name" value="hydroxyacyl_CoA_DH"/>
    <property type="match status" value="1"/>
</dbReference>
<keyword evidence="9" id="KW-1185">Reference proteome</keyword>
<organism evidence="8 9">
    <name type="scientific">Hermanssonia centrifuga</name>
    <dbReference type="NCBI Taxonomy" id="98765"/>
    <lineage>
        <taxon>Eukaryota</taxon>
        <taxon>Fungi</taxon>
        <taxon>Dikarya</taxon>
        <taxon>Basidiomycota</taxon>
        <taxon>Agaricomycotina</taxon>
        <taxon>Agaricomycetes</taxon>
        <taxon>Polyporales</taxon>
        <taxon>Meruliaceae</taxon>
        <taxon>Hermanssonia</taxon>
    </lineage>
</organism>
<dbReference type="InterPro" id="IPR020843">
    <property type="entry name" value="ER"/>
</dbReference>
<dbReference type="PANTHER" id="PTHR42940">
    <property type="entry name" value="ALCOHOL DEHYDROGENASE 1-RELATED"/>
    <property type="match status" value="1"/>
</dbReference>